<evidence type="ECO:0000313" key="15">
    <source>
        <dbReference type="EMBL" id="WDM70293.1"/>
    </source>
</evidence>
<evidence type="ECO:0000256" key="10">
    <source>
        <dbReference type="ARBA" id="ARBA00048721"/>
    </source>
</evidence>
<evidence type="ECO:0000256" key="12">
    <source>
        <dbReference type="SAM" id="MobiDB-lite"/>
    </source>
</evidence>
<reference evidence="14 16" key="1">
    <citation type="submission" date="2016-08" db="EMBL/GenBank/DDBJ databases">
        <authorList>
            <person name="Seilhamer J.J."/>
        </authorList>
    </citation>
    <scope>NUCLEOTIDE SEQUENCE [LARGE SCALE GENOMIC DNA]</scope>
    <source>
        <strain evidence="14 16">CFBP2542</strain>
    </source>
</reference>
<dbReference type="Proteomes" id="UP000239561">
    <property type="component" value="Unassembled WGS sequence"/>
</dbReference>
<comment type="function">
    <text evidence="1 11">Catalyzes the reversible adenylation of nicotinate mononucleotide (NaMN) to nicotinic acid adenine dinucleotide (NaAD).</text>
</comment>
<dbReference type="NCBIfam" id="TIGR00482">
    <property type="entry name" value="nicotinate (nicotinamide) nucleotide adenylyltransferase"/>
    <property type="match status" value="1"/>
</dbReference>
<feature type="region of interest" description="Disordered" evidence="12">
    <location>
        <begin position="1"/>
        <end position="65"/>
    </location>
</feature>
<keyword evidence="6 11" id="KW-0548">Nucleotidyltransferase</keyword>
<evidence type="ECO:0000256" key="2">
    <source>
        <dbReference type="ARBA" id="ARBA00005019"/>
    </source>
</evidence>
<dbReference type="EMBL" id="CP082214">
    <property type="protein sequence ID" value="WDM70293.1"/>
    <property type="molecule type" value="Genomic_DNA"/>
</dbReference>
<proteinExistence type="inferred from homology"/>
<evidence type="ECO:0000256" key="5">
    <source>
        <dbReference type="ARBA" id="ARBA00022679"/>
    </source>
</evidence>
<dbReference type="PANTHER" id="PTHR21342">
    <property type="entry name" value="PHOSPHOPANTETHEINE ADENYLYLTRANSFERASE"/>
    <property type="match status" value="1"/>
</dbReference>
<evidence type="ECO:0000256" key="6">
    <source>
        <dbReference type="ARBA" id="ARBA00022695"/>
    </source>
</evidence>
<evidence type="ECO:0000256" key="11">
    <source>
        <dbReference type="HAMAP-Rule" id="MF_00244"/>
    </source>
</evidence>
<dbReference type="Gene3D" id="3.40.50.620">
    <property type="entry name" value="HUPs"/>
    <property type="match status" value="1"/>
</dbReference>
<evidence type="ECO:0000259" key="13">
    <source>
        <dbReference type="Pfam" id="PF01467"/>
    </source>
</evidence>
<dbReference type="GO" id="GO:0004515">
    <property type="term" value="F:nicotinate-nucleotide adenylyltransferase activity"/>
    <property type="evidence" value="ECO:0007669"/>
    <property type="project" value="UniProtKB-UniRule"/>
</dbReference>
<evidence type="ECO:0000313" key="16">
    <source>
        <dbReference type="Proteomes" id="UP000239561"/>
    </source>
</evidence>
<comment type="catalytic activity">
    <reaction evidence="10 11">
        <text>nicotinate beta-D-ribonucleotide + ATP + H(+) = deamido-NAD(+) + diphosphate</text>
        <dbReference type="Rhea" id="RHEA:22860"/>
        <dbReference type="ChEBI" id="CHEBI:15378"/>
        <dbReference type="ChEBI" id="CHEBI:30616"/>
        <dbReference type="ChEBI" id="CHEBI:33019"/>
        <dbReference type="ChEBI" id="CHEBI:57502"/>
        <dbReference type="ChEBI" id="CHEBI:58437"/>
        <dbReference type="EC" id="2.7.7.18"/>
    </reaction>
</comment>
<evidence type="ECO:0000256" key="3">
    <source>
        <dbReference type="ARBA" id="ARBA00009014"/>
    </source>
</evidence>
<dbReference type="NCBIfam" id="NF000839">
    <property type="entry name" value="PRK00071.1-1"/>
    <property type="match status" value="1"/>
</dbReference>
<accession>A0A2S7DQ09</accession>
<dbReference type="Proteomes" id="UP001214201">
    <property type="component" value="Chromosome"/>
</dbReference>
<dbReference type="UniPathway" id="UPA00253">
    <property type="reaction ID" value="UER00332"/>
</dbReference>
<keyword evidence="17" id="KW-1185">Reference proteome</keyword>
<evidence type="ECO:0000256" key="4">
    <source>
        <dbReference type="ARBA" id="ARBA00022642"/>
    </source>
</evidence>
<dbReference type="InterPro" id="IPR014729">
    <property type="entry name" value="Rossmann-like_a/b/a_fold"/>
</dbReference>
<keyword evidence="8 11" id="KW-0067">ATP-binding</keyword>
<dbReference type="SUPFAM" id="SSF52374">
    <property type="entry name" value="Nucleotidylyl transferase"/>
    <property type="match status" value="1"/>
</dbReference>
<dbReference type="GO" id="GO:0009435">
    <property type="term" value="P:NAD+ biosynthetic process"/>
    <property type="evidence" value="ECO:0007669"/>
    <property type="project" value="UniProtKB-UniRule"/>
</dbReference>
<protein>
    <recommendedName>
        <fullName evidence="11">Probable nicotinate-nucleotide adenylyltransferase</fullName>
        <ecNumber evidence="11">2.7.7.18</ecNumber>
    </recommendedName>
    <alternativeName>
        <fullName evidence="11">Deamido-NAD(+) diphosphorylase</fullName>
    </alternativeName>
    <alternativeName>
        <fullName evidence="11">Deamido-NAD(+) pyrophosphorylase</fullName>
    </alternativeName>
    <alternativeName>
        <fullName evidence="11">Nicotinate mononucleotide adenylyltransferase</fullName>
        <shortName evidence="11">NaMN adenylyltransferase</shortName>
    </alternativeName>
</protein>
<evidence type="ECO:0000256" key="7">
    <source>
        <dbReference type="ARBA" id="ARBA00022741"/>
    </source>
</evidence>
<sequence>MRAGRAGTRDPGPGAREGQGEGQRVHSDQRAQPSLVTSSSGSQEQQHSHPDHGADPGSSDSRLPIPDSQLHLYYGGTFDPIHLGHLAIACAARGALGVVVHVVPAADPPHRSAPGATAPQRAQMLTLALAGQPGLVLDTRELQRACASGAPSYTVETLRELRATLGPQTPIAWLLGADAFVELSQWHEWEALFGLAHFVIAARPGTALDLADSPALAAAVQGRWATSVDELSASPAGRLWRLQASLRGESASAVRARIASGGDWRALVPAAVADFIAQQGLYGCACPAS</sequence>
<evidence type="ECO:0000256" key="9">
    <source>
        <dbReference type="ARBA" id="ARBA00023027"/>
    </source>
</evidence>
<evidence type="ECO:0000313" key="14">
    <source>
        <dbReference type="EMBL" id="PPU75840.1"/>
    </source>
</evidence>
<evidence type="ECO:0000313" key="17">
    <source>
        <dbReference type="Proteomes" id="UP001214201"/>
    </source>
</evidence>
<dbReference type="NCBIfam" id="TIGR00125">
    <property type="entry name" value="cyt_tran_rel"/>
    <property type="match status" value="1"/>
</dbReference>
<dbReference type="EC" id="2.7.7.18" evidence="11"/>
<evidence type="ECO:0000256" key="1">
    <source>
        <dbReference type="ARBA" id="ARBA00002324"/>
    </source>
</evidence>
<dbReference type="GO" id="GO:0005524">
    <property type="term" value="F:ATP binding"/>
    <property type="evidence" value="ECO:0007669"/>
    <property type="project" value="UniProtKB-KW"/>
</dbReference>
<dbReference type="CDD" id="cd02165">
    <property type="entry name" value="NMNAT"/>
    <property type="match status" value="1"/>
</dbReference>
<keyword evidence="9 11" id="KW-0520">NAD</keyword>
<evidence type="ECO:0000256" key="8">
    <source>
        <dbReference type="ARBA" id="ARBA00022840"/>
    </source>
</evidence>
<gene>
    <name evidence="11 15" type="primary">nadD</name>
    <name evidence="15" type="ORF">K6978_12695</name>
    <name evidence="14" type="ORF">XcuCFBP2542_12550</name>
</gene>
<keyword evidence="5 11" id="KW-0808">Transferase</keyword>
<name>A0A2S7DQ09_9XANT</name>
<dbReference type="AlphaFoldDB" id="A0A2S7DQ09"/>
<keyword evidence="7 11" id="KW-0547">Nucleotide-binding</keyword>
<comment type="similarity">
    <text evidence="3 11">Belongs to the NadD family.</text>
</comment>
<comment type="pathway">
    <text evidence="2 11">Cofactor biosynthesis; NAD(+) biosynthesis; deamido-NAD(+) from nicotinate D-ribonucleotide: step 1/1.</text>
</comment>
<dbReference type="InterPro" id="IPR005248">
    <property type="entry name" value="NadD/NMNAT"/>
</dbReference>
<dbReference type="PANTHER" id="PTHR21342:SF0">
    <property type="entry name" value="BIFUNCTIONAL NMN ADENYLYLTRANSFERASE_NUDIX HYDROLASE"/>
    <property type="match status" value="1"/>
</dbReference>
<dbReference type="InterPro" id="IPR004821">
    <property type="entry name" value="Cyt_trans-like"/>
</dbReference>
<dbReference type="EMBL" id="MDED01000022">
    <property type="protein sequence ID" value="PPU75840.1"/>
    <property type="molecule type" value="Genomic_DNA"/>
</dbReference>
<organism evidence="14 16">
    <name type="scientific">Xanthomonas cucurbitae</name>
    <dbReference type="NCBI Taxonomy" id="56453"/>
    <lineage>
        <taxon>Bacteria</taxon>
        <taxon>Pseudomonadati</taxon>
        <taxon>Pseudomonadota</taxon>
        <taxon>Gammaproteobacteria</taxon>
        <taxon>Lysobacterales</taxon>
        <taxon>Lysobacteraceae</taxon>
        <taxon>Xanthomonas</taxon>
    </lineage>
</organism>
<keyword evidence="4 11" id="KW-0662">Pyridine nucleotide biosynthesis</keyword>
<dbReference type="RefSeq" id="WP_104603909.1">
    <property type="nucleotide sequence ID" value="NZ_CP082213.1"/>
</dbReference>
<dbReference type="HAMAP" id="MF_00244">
    <property type="entry name" value="NaMN_adenylyltr"/>
    <property type="match status" value="1"/>
</dbReference>
<reference evidence="15 17" key="2">
    <citation type="submission" date="2021-08" db="EMBL/GenBank/DDBJ databases">
        <title>Genome sequences of Xanthomonas cucurbitae isolates from 5 Midwestern US states.</title>
        <authorList>
            <person name="Hind S.R."/>
        </authorList>
    </citation>
    <scope>NUCLEOTIDE SEQUENCE [LARGE SCALE GENOMIC DNA]</scope>
    <source>
        <strain evidence="15 17">OH_261</strain>
    </source>
</reference>
<feature type="domain" description="Cytidyltransferase-like" evidence="13">
    <location>
        <begin position="73"/>
        <end position="220"/>
    </location>
</feature>
<dbReference type="Pfam" id="PF01467">
    <property type="entry name" value="CTP_transf_like"/>
    <property type="match status" value="1"/>
</dbReference>